<evidence type="ECO:0000259" key="18">
    <source>
        <dbReference type="PROSITE" id="PS51782"/>
    </source>
</evidence>
<dbReference type="SUPFAM" id="SSF51445">
    <property type="entry name" value="(Trans)glycosidases"/>
    <property type="match status" value="1"/>
</dbReference>
<dbReference type="OrthoDB" id="73875at2759"/>
<dbReference type="Pfam" id="PF00704">
    <property type="entry name" value="Glyco_hydro_18"/>
    <property type="match status" value="1"/>
</dbReference>
<keyword evidence="14" id="KW-1015">Disulfide bond</keyword>
<dbReference type="Gene3D" id="3.10.350.10">
    <property type="entry name" value="LysM domain"/>
    <property type="match status" value="2"/>
</dbReference>
<dbReference type="InterPro" id="IPR001223">
    <property type="entry name" value="Glyco_hydro18_cat"/>
</dbReference>
<keyword evidence="5" id="KW-0964">Secreted</keyword>
<dbReference type="GO" id="GO:0008061">
    <property type="term" value="F:chitin binding"/>
    <property type="evidence" value="ECO:0007669"/>
    <property type="project" value="UniProtKB-UniRule"/>
</dbReference>
<keyword evidence="8" id="KW-0146">Chitin degradation</keyword>
<dbReference type="InterPro" id="IPR029070">
    <property type="entry name" value="Chitinase_insertion_sf"/>
</dbReference>
<dbReference type="InterPro" id="IPR001002">
    <property type="entry name" value="Chitin-bd_1"/>
</dbReference>
<feature type="disulfide bond" evidence="14">
    <location>
        <begin position="439"/>
        <end position="453"/>
    </location>
</feature>
<evidence type="ECO:0000259" key="17">
    <source>
        <dbReference type="PROSITE" id="PS50941"/>
    </source>
</evidence>
<dbReference type="InterPro" id="IPR053214">
    <property type="entry name" value="LysM12-like"/>
</dbReference>
<feature type="signal peptide" evidence="16">
    <location>
        <begin position="1"/>
        <end position="20"/>
    </location>
</feature>
<evidence type="ECO:0000256" key="4">
    <source>
        <dbReference type="ARBA" id="ARBA00012729"/>
    </source>
</evidence>
<dbReference type="Pfam" id="PF00187">
    <property type="entry name" value="Chitin_bind_1"/>
    <property type="match status" value="1"/>
</dbReference>
<dbReference type="Gene3D" id="3.20.20.80">
    <property type="entry name" value="Glycosidases"/>
    <property type="match status" value="1"/>
</dbReference>
<dbReference type="CDD" id="cd02878">
    <property type="entry name" value="GH18_zymocin_alpha"/>
    <property type="match status" value="1"/>
</dbReference>
<keyword evidence="16" id="KW-0732">Signal</keyword>
<dbReference type="PANTHER" id="PTHR47700">
    <property type="entry name" value="V CHITINASE, PUTATIVE (AFU_ORTHOLOGUE AFUA_6G13720)-RELATED"/>
    <property type="match status" value="1"/>
</dbReference>
<dbReference type="SUPFAM" id="SSF57016">
    <property type="entry name" value="Plant lectins/antimicrobial peptides"/>
    <property type="match status" value="1"/>
</dbReference>
<dbReference type="AlphaFoldDB" id="A0A024SDG1"/>
<evidence type="ECO:0000256" key="2">
    <source>
        <dbReference type="ARBA" id="ARBA00004613"/>
    </source>
</evidence>
<dbReference type="Pfam" id="PF01476">
    <property type="entry name" value="LysM"/>
    <property type="match status" value="2"/>
</dbReference>
<evidence type="ECO:0000256" key="3">
    <source>
        <dbReference type="ARBA" id="ARBA00008682"/>
    </source>
</evidence>
<organism evidence="20 21">
    <name type="scientific">Hypocrea jecorina (strain ATCC 56765 / BCRC 32924 / NRRL 11460 / Rut C-30)</name>
    <name type="common">Trichoderma reesei</name>
    <dbReference type="NCBI Taxonomy" id="1344414"/>
    <lineage>
        <taxon>Eukaryota</taxon>
        <taxon>Fungi</taxon>
        <taxon>Dikarya</taxon>
        <taxon>Ascomycota</taxon>
        <taxon>Pezizomycotina</taxon>
        <taxon>Sordariomycetes</taxon>
        <taxon>Hypocreomycetidae</taxon>
        <taxon>Hypocreales</taxon>
        <taxon>Hypocreaceae</taxon>
        <taxon>Trichoderma</taxon>
    </lineage>
</organism>
<protein>
    <recommendedName>
        <fullName evidence="4">chitinase</fullName>
        <ecNumber evidence="4">3.2.1.14</ecNumber>
    </recommendedName>
</protein>
<dbReference type="SMART" id="SM00257">
    <property type="entry name" value="LysM"/>
    <property type="match status" value="2"/>
</dbReference>
<dbReference type="PROSITE" id="PS51782">
    <property type="entry name" value="LYSM"/>
    <property type="match status" value="2"/>
</dbReference>
<evidence type="ECO:0000313" key="20">
    <source>
        <dbReference type="EMBL" id="ETS02237.1"/>
    </source>
</evidence>
<name>A0A024SDG1_HYPJR</name>
<gene>
    <name evidence="20" type="ORF">M419DRAFT_130024</name>
</gene>
<evidence type="ECO:0000256" key="15">
    <source>
        <dbReference type="RuleBase" id="RU000489"/>
    </source>
</evidence>
<dbReference type="CDD" id="cd00035">
    <property type="entry name" value="ChtBD1"/>
    <property type="match status" value="1"/>
</dbReference>
<evidence type="ECO:0000256" key="9">
    <source>
        <dbReference type="ARBA" id="ARBA00023026"/>
    </source>
</evidence>
<feature type="domain" description="GH18" evidence="19">
    <location>
        <begin position="491"/>
        <end position="864"/>
    </location>
</feature>
<dbReference type="SUPFAM" id="SSF54106">
    <property type="entry name" value="LysM domain"/>
    <property type="match status" value="2"/>
</dbReference>
<dbReference type="GO" id="GO:0000272">
    <property type="term" value="P:polysaccharide catabolic process"/>
    <property type="evidence" value="ECO:0007669"/>
    <property type="project" value="UniProtKB-KW"/>
</dbReference>
<evidence type="ECO:0000256" key="7">
    <source>
        <dbReference type="ARBA" id="ARBA00022801"/>
    </source>
</evidence>
<dbReference type="Gene3D" id="3.10.50.10">
    <property type="match status" value="1"/>
</dbReference>
<comment type="caution">
    <text evidence="14">Lacks conserved residue(s) required for the propagation of feature annotation.</text>
</comment>
<dbReference type="SUPFAM" id="SSF54556">
    <property type="entry name" value="Chitinase insertion domain"/>
    <property type="match status" value="1"/>
</dbReference>
<dbReference type="PROSITE" id="PS51910">
    <property type="entry name" value="GH18_2"/>
    <property type="match status" value="1"/>
</dbReference>
<evidence type="ECO:0000256" key="11">
    <source>
        <dbReference type="ARBA" id="ARBA00023295"/>
    </source>
</evidence>
<keyword evidence="12" id="KW-0624">Polysaccharide degradation</keyword>
<dbReference type="Gene3D" id="3.30.60.10">
    <property type="entry name" value="Endochitinase-like"/>
    <property type="match status" value="1"/>
</dbReference>
<accession>A0A024SDG1</accession>
<reference evidence="21" key="1">
    <citation type="journal article" date="2013" name="Ind. Biotechnol.">
        <title>Comparative genomics analysis of Trichoderma reesei strains.</title>
        <authorList>
            <person name="Koike H."/>
            <person name="Aerts A."/>
            <person name="LaButti K."/>
            <person name="Grigoriev I.V."/>
            <person name="Baker S.E."/>
        </authorList>
    </citation>
    <scope>NUCLEOTIDE SEQUENCE [LARGE SCALE GENOMIC DNA]</scope>
    <source>
        <strain evidence="21">ATCC 56765 / BCRC 32924 / NRRL 11460 / Rut C-30</strain>
    </source>
</reference>
<dbReference type="SMART" id="SM00270">
    <property type="entry name" value="ChtBD1"/>
    <property type="match status" value="1"/>
</dbReference>
<dbReference type="InterPro" id="IPR011583">
    <property type="entry name" value="Chitinase_II/V-like_cat"/>
</dbReference>
<feature type="disulfide bond" evidence="14">
    <location>
        <begin position="434"/>
        <end position="446"/>
    </location>
</feature>
<keyword evidence="11 15" id="KW-0326">Glycosidase</keyword>
<evidence type="ECO:0000259" key="19">
    <source>
        <dbReference type="PROSITE" id="PS51910"/>
    </source>
</evidence>
<evidence type="ECO:0000313" key="21">
    <source>
        <dbReference type="Proteomes" id="UP000024376"/>
    </source>
</evidence>
<dbReference type="GO" id="GO:0008843">
    <property type="term" value="F:endochitinase activity"/>
    <property type="evidence" value="ECO:0007669"/>
    <property type="project" value="UniProtKB-EC"/>
</dbReference>
<dbReference type="GO" id="GO:0005576">
    <property type="term" value="C:extracellular region"/>
    <property type="evidence" value="ECO:0007669"/>
    <property type="project" value="UniProtKB-SubCell"/>
</dbReference>
<feature type="disulfide bond" evidence="14">
    <location>
        <begin position="473"/>
        <end position="477"/>
    </location>
</feature>
<dbReference type="InterPro" id="IPR036779">
    <property type="entry name" value="LysM_dom_sf"/>
</dbReference>
<dbReference type="Proteomes" id="UP000024376">
    <property type="component" value="Unassembled WGS sequence"/>
</dbReference>
<feature type="domain" description="LysM" evidence="18">
    <location>
        <begin position="284"/>
        <end position="329"/>
    </location>
</feature>
<dbReference type="EC" id="3.2.1.14" evidence="4"/>
<proteinExistence type="inferred from homology"/>
<comment type="subcellular location">
    <subcellularLocation>
        <location evidence="2">Secreted</location>
    </subcellularLocation>
</comment>
<evidence type="ECO:0000256" key="12">
    <source>
        <dbReference type="ARBA" id="ARBA00023326"/>
    </source>
</evidence>
<keyword evidence="10" id="KW-0119">Carbohydrate metabolism</keyword>
<comment type="similarity">
    <text evidence="13">Belongs to the secreted LysM effector family.</text>
</comment>
<dbReference type="PROSITE" id="PS01095">
    <property type="entry name" value="GH18_1"/>
    <property type="match status" value="1"/>
</dbReference>
<comment type="catalytic activity">
    <reaction evidence="1">
        <text>Random endo-hydrolysis of N-acetyl-beta-D-glucosaminide (1-&gt;4)-beta-linkages in chitin and chitodextrins.</text>
        <dbReference type="EC" id="3.2.1.14"/>
    </reaction>
</comment>
<evidence type="ECO:0000256" key="16">
    <source>
        <dbReference type="SAM" id="SignalP"/>
    </source>
</evidence>
<dbReference type="InterPro" id="IPR018392">
    <property type="entry name" value="LysM"/>
</dbReference>
<evidence type="ECO:0000256" key="5">
    <source>
        <dbReference type="ARBA" id="ARBA00022525"/>
    </source>
</evidence>
<dbReference type="CDD" id="cd00118">
    <property type="entry name" value="LysM"/>
    <property type="match status" value="2"/>
</dbReference>
<dbReference type="PANTHER" id="PTHR47700:SF2">
    <property type="entry name" value="CHITINASE"/>
    <property type="match status" value="1"/>
</dbReference>
<dbReference type="InterPro" id="IPR001579">
    <property type="entry name" value="Glyco_hydro_18_chit_AS"/>
</dbReference>
<evidence type="ECO:0000256" key="10">
    <source>
        <dbReference type="ARBA" id="ARBA00023277"/>
    </source>
</evidence>
<dbReference type="InterPro" id="IPR036861">
    <property type="entry name" value="Endochitinase-like_sf"/>
</dbReference>
<keyword evidence="9" id="KW-0843">Virulence</keyword>
<dbReference type="InterPro" id="IPR017853">
    <property type="entry name" value="GH"/>
</dbReference>
<evidence type="ECO:0000256" key="14">
    <source>
        <dbReference type="PROSITE-ProRule" id="PRU00261"/>
    </source>
</evidence>
<keyword evidence="6 14" id="KW-0147">Chitin-binding</keyword>
<evidence type="ECO:0000256" key="8">
    <source>
        <dbReference type="ARBA" id="ARBA00023024"/>
    </source>
</evidence>
<feature type="chain" id="PRO_5001537164" description="chitinase" evidence="16">
    <location>
        <begin position="21"/>
        <end position="1269"/>
    </location>
</feature>
<dbReference type="HOGENOM" id="CLU_001482_0_0_1"/>
<feature type="domain" description="Chitin-binding type-1" evidence="17">
    <location>
        <begin position="409"/>
        <end position="479"/>
    </location>
</feature>
<evidence type="ECO:0000256" key="6">
    <source>
        <dbReference type="ARBA" id="ARBA00022669"/>
    </source>
</evidence>
<dbReference type="EMBL" id="KI911146">
    <property type="protein sequence ID" value="ETS02237.1"/>
    <property type="molecule type" value="Genomic_DNA"/>
</dbReference>
<sequence length="1269" mass="137862">MRRSIALWAALSRLAFLCGAIRTTYNGQYAEDCPSLCNDAGPDPSNWTNVHHLRELKTCHLPIIFDVNVQALVDDPQTILTIRACVSTGQETYNTKSLPPLQDDGSRVSHGNLTISNNCGGKTIKSSVTPGVDGSVSHPGSGAKPNATDVLTATRHLTLFLHKGSQCGTTIMFAKSNSAVVGLYSGAEVAQTSVSAMLSTFRDRVQHGGTAFQAASFFDLGVAQAAVKGWTNGLCLNGSTPSAALDMDVLVSAISKNTTATPLHGNSTLGAKGPRSLQARADCKTQQVKSGDGCADLATRCGISSADLTKYNPQANFCSTLKPNQYYCCSAGTLPDMRPKPNPDGSCHSYKVASGDGCFSIASSFGITQANIESFNKKTWGWAGCAHLQAGQLICLSTGDPPMPSSVADATCGPQVPGTKKPTDGTSLADLNPCPLNACCNVWGFCGTTDDFCVPSPADTGAPGTAKPGTNGCISHCGSDVVNNDEAPASFKRIGYYEAFSYDRDCLAMHPRSIPKNNFTHVHFAFATVTDKFDVDISNYDIEFNAWKEGDYKKVLSFGGWDFSTGSDTFQRFRQATTSAYRGTFVNNLVNFMKRENIDGFDFDWEYPGAPDIPDVPPGSASEGDNYLDFLSLLRSRLSKDKSISIAIPASFWYLQSYPVKDMAKYVDYFIYMTYDLHGQWDVENKWAIPSCEGGNCLRSHVNKTETYNALAMLTKAGVKSTKIAVGVTSYGRSFRMADQNCSEPMCTFLGGKLDSKAYKGRCTGTAGYISNAEITEIINKHGNYSIVNSYIDGDSASNILEYGNNGAVDWVAYMDGGLKAERIKWIQLLNFAGSSDWAIDLETFATEDTGKGTDASGAPLYDDEDEDGDGTDYGCLEEDNPGTLEGIANVIDNFNERCLSYFTLETLYDMLIDSLSLFDDNSHDYDDKFKYYEEWIKELVDPKLDDYMRFGDGPGNQFFTCHWEAGSRSGTDPCTGVPHFWELEESFSVEYELTDEEGFYDDVAATLGIDRDWIAWRDRGKNYDCAAQAEDMPRRPYGNGNMPVCHRIFRRRLNVPVKASDDDIVVANPKEMIESSWTNITALQETLLATIVDVALDIFQDATVQVPEFDAIVAFAMPVLQLAESIDSMKDIKDIGERVMEEKKRELIFKILTFVFMALPFVGEALGPLVGSATALARIALLVSEAGNTAVTIADIIKDPTSAPFAMLGLIVGAAGGGGKLSRTESLGEASKARGLMKAADLAKFPQRFRDRDALVQKISKKSVCSVI</sequence>
<dbReference type="KEGG" id="trr:M419DRAFT_130024"/>
<feature type="domain" description="LysM" evidence="18">
    <location>
        <begin position="348"/>
        <end position="396"/>
    </location>
</feature>
<evidence type="ECO:0000256" key="13">
    <source>
        <dbReference type="ARBA" id="ARBA00044955"/>
    </source>
</evidence>
<evidence type="ECO:0000256" key="1">
    <source>
        <dbReference type="ARBA" id="ARBA00000822"/>
    </source>
</evidence>
<dbReference type="GO" id="GO:0006032">
    <property type="term" value="P:chitin catabolic process"/>
    <property type="evidence" value="ECO:0007669"/>
    <property type="project" value="UniProtKB-KW"/>
</dbReference>
<comment type="similarity">
    <text evidence="3">Belongs to the glycosyl hydrolase 18 family. Chitinase class V subfamily.</text>
</comment>
<keyword evidence="7 15" id="KW-0378">Hydrolase</keyword>
<dbReference type="SMART" id="SM00636">
    <property type="entry name" value="Glyco_18"/>
    <property type="match status" value="1"/>
</dbReference>
<dbReference type="PROSITE" id="PS50941">
    <property type="entry name" value="CHIT_BIND_I_2"/>
    <property type="match status" value="1"/>
</dbReference>